<reference evidence="3 4" key="1">
    <citation type="submission" date="2023-10" db="EMBL/GenBank/DDBJ databases">
        <title>Complete genome sequence of a Sphingomonadaceae bacterium.</title>
        <authorList>
            <person name="Yan C."/>
        </authorList>
    </citation>
    <scope>NUCLEOTIDE SEQUENCE [LARGE SCALE GENOMIC DNA]</scope>
    <source>
        <strain evidence="3 4">SCSIO 66989</strain>
    </source>
</reference>
<dbReference type="InterPro" id="IPR018551">
    <property type="entry name" value="DUF2007"/>
</dbReference>
<dbReference type="Pfam" id="PF09413">
    <property type="entry name" value="DUF2007"/>
    <property type="match status" value="1"/>
</dbReference>
<dbReference type="RefSeq" id="WP_317081787.1">
    <property type="nucleotide sequence ID" value="NZ_CP136594.1"/>
</dbReference>
<evidence type="ECO:0000313" key="3">
    <source>
        <dbReference type="EMBL" id="WOE75145.1"/>
    </source>
</evidence>
<protein>
    <submittedName>
        <fullName evidence="3">DUF2007 domain-containing protein</fullName>
    </submittedName>
</protein>
<evidence type="ECO:0000256" key="1">
    <source>
        <dbReference type="SAM" id="MobiDB-lite"/>
    </source>
</evidence>
<dbReference type="EMBL" id="CP136594">
    <property type="protein sequence ID" value="WOE75145.1"/>
    <property type="molecule type" value="Genomic_DNA"/>
</dbReference>
<evidence type="ECO:0000259" key="2">
    <source>
        <dbReference type="Pfam" id="PF09413"/>
    </source>
</evidence>
<gene>
    <name evidence="3" type="ORF">RB602_00040</name>
</gene>
<dbReference type="AlphaFoldDB" id="A0AA97F9U3"/>
<keyword evidence="4" id="KW-1185">Reference proteome</keyword>
<dbReference type="InterPro" id="IPR011322">
    <property type="entry name" value="N-reg_PII-like_a/b"/>
</dbReference>
<evidence type="ECO:0000313" key="4">
    <source>
        <dbReference type="Proteomes" id="UP001302429"/>
    </source>
</evidence>
<feature type="region of interest" description="Disordered" evidence="1">
    <location>
        <begin position="64"/>
        <end position="85"/>
    </location>
</feature>
<organism evidence="3 4">
    <name type="scientific">Alterisphingorhabdus coralli</name>
    <dbReference type="NCBI Taxonomy" id="3071408"/>
    <lineage>
        <taxon>Bacteria</taxon>
        <taxon>Pseudomonadati</taxon>
        <taxon>Pseudomonadota</taxon>
        <taxon>Alphaproteobacteria</taxon>
        <taxon>Sphingomonadales</taxon>
        <taxon>Sphingomonadaceae</taxon>
        <taxon>Alterisphingorhabdus (ex Yan et al. 2024)</taxon>
    </lineage>
</organism>
<feature type="compositionally biased region" description="Basic and acidic residues" evidence="1">
    <location>
        <begin position="67"/>
        <end position="85"/>
    </location>
</feature>
<feature type="domain" description="DUF2007" evidence="2">
    <location>
        <begin position="5"/>
        <end position="65"/>
    </location>
</feature>
<sequence length="85" mass="9359">MSLVTIAEYADRLQADLARLKLFGEGIEAHIMDGGMASLGLGFMTPARLMVLKEDEQQARSVLTAHEAAERGEADIERDPKDIWS</sequence>
<name>A0AA97F9U3_9SPHN</name>
<dbReference type="Proteomes" id="UP001302429">
    <property type="component" value="Chromosome"/>
</dbReference>
<dbReference type="SUPFAM" id="SSF54913">
    <property type="entry name" value="GlnB-like"/>
    <property type="match status" value="1"/>
</dbReference>
<proteinExistence type="predicted"/>
<accession>A0AA97F9U3</accession>
<dbReference type="KEGG" id="acoa:RB602_00040"/>
<dbReference type="Gene3D" id="3.30.70.790">
    <property type="entry name" value="UreE, C-terminal domain"/>
    <property type="match status" value="1"/>
</dbReference>